<dbReference type="AlphaFoldDB" id="A0A0P7YBC1"/>
<evidence type="ECO:0000313" key="1">
    <source>
        <dbReference type="EMBL" id="KPQ27532.1"/>
    </source>
</evidence>
<evidence type="ECO:0008006" key="3">
    <source>
        <dbReference type="Google" id="ProtNLM"/>
    </source>
</evidence>
<dbReference type="EMBL" id="LJZQ01000027">
    <property type="protein sequence ID" value="KPQ27532.1"/>
    <property type="molecule type" value="Genomic_DNA"/>
</dbReference>
<dbReference type="PATRIC" id="fig|1305731.5.peg.1703"/>
<protein>
    <recommendedName>
        <fullName evidence="3">Type II toxin-antitoxin system RelE/ParE family toxin</fullName>
    </recommendedName>
</protein>
<name>A0A0P7YBC1_9GAMM</name>
<dbReference type="InterPro" id="IPR009387">
    <property type="entry name" value="HigB-2"/>
</dbReference>
<organism evidence="1 2">
    <name type="scientific">Marinobacter excellens HL-55</name>
    <dbReference type="NCBI Taxonomy" id="1305731"/>
    <lineage>
        <taxon>Bacteria</taxon>
        <taxon>Pseudomonadati</taxon>
        <taxon>Pseudomonadota</taxon>
        <taxon>Gammaproteobacteria</taxon>
        <taxon>Pseudomonadales</taxon>
        <taxon>Marinobacteraceae</taxon>
        <taxon>Marinobacter</taxon>
    </lineage>
</organism>
<dbReference type="PIRSF" id="PIRSF018634">
    <property type="entry name" value="UCP018634"/>
    <property type="match status" value="1"/>
</dbReference>
<reference evidence="1 2" key="1">
    <citation type="submission" date="2015-09" db="EMBL/GenBank/DDBJ databases">
        <title>Identification and resolution of microdiversity through metagenomic sequencing of parallel consortia.</title>
        <authorList>
            <person name="Nelson W.C."/>
            <person name="Romine M.F."/>
            <person name="Lindemann S.R."/>
        </authorList>
    </citation>
    <scope>NUCLEOTIDE SEQUENCE [LARGE SCALE GENOMIC DNA]</scope>
    <source>
        <strain evidence="1">HL-55</strain>
    </source>
</reference>
<dbReference type="Pfam" id="PF06296">
    <property type="entry name" value="RelE"/>
    <property type="match status" value="1"/>
</dbReference>
<sequence length="138" mass="15445">MYRTWWYNFAMRRVFKTRTFTRSMKKAGLTDAALCAAVEEMSQGLVDADLGGDVVKKRVALPGQGKRGGARTIVATKMAGRWFFLYGFSKNERSNIDKDELRVLQEVAKELLGFDDRQLTIALAAGEIVEICDGDDKA</sequence>
<proteinExistence type="predicted"/>
<evidence type="ECO:0000313" key="2">
    <source>
        <dbReference type="Proteomes" id="UP000050416"/>
    </source>
</evidence>
<accession>A0A0P7YBC1</accession>
<dbReference type="Proteomes" id="UP000050416">
    <property type="component" value="Unassembled WGS sequence"/>
</dbReference>
<gene>
    <name evidence="1" type="ORF">HLUCCX14_14730</name>
</gene>
<dbReference type="STRING" id="1305731.GCA_000934705_02501"/>
<comment type="caution">
    <text evidence="1">The sequence shown here is derived from an EMBL/GenBank/DDBJ whole genome shotgun (WGS) entry which is preliminary data.</text>
</comment>